<reference evidence="1" key="1">
    <citation type="submission" date="2022-09" db="EMBL/GenBank/DDBJ databases">
        <title>Interaction between co-microsymbionts with complementary sets of symbiotic genes in legume-rhizobium systems.</title>
        <authorList>
            <person name="Safronova V."/>
            <person name="Sazanova A."/>
            <person name="Afonin A."/>
            <person name="Chirak E."/>
        </authorList>
    </citation>
    <scope>NUCLEOTIDE SEQUENCE</scope>
    <source>
        <strain evidence="1">A18/3m</strain>
    </source>
</reference>
<keyword evidence="2" id="KW-1185">Reference proteome</keyword>
<dbReference type="EMBL" id="CP104973">
    <property type="protein sequence ID" value="UXN61567.1"/>
    <property type="molecule type" value="Genomic_DNA"/>
</dbReference>
<proteinExistence type="predicted"/>
<gene>
    <name evidence="1" type="ORF">N8E88_16030</name>
</gene>
<evidence type="ECO:0000313" key="2">
    <source>
        <dbReference type="Proteomes" id="UP001061991"/>
    </source>
</evidence>
<protein>
    <submittedName>
        <fullName evidence="1">Uncharacterized protein</fullName>
    </submittedName>
</protein>
<evidence type="ECO:0000313" key="1">
    <source>
        <dbReference type="EMBL" id="UXN61567.1"/>
    </source>
</evidence>
<sequence length="86" mass="9984">MSDWNAEEFYEENRQNEATFIIATQPMHEDLRSTLNVVLSQILHMKIGGYGCLGVVHTDEGDVHLSPEQYADLLRMQQRFEDEQLT</sequence>
<organism evidence="1 2">
    <name type="scientific">Phyllobacterium zundukense</name>
    <dbReference type="NCBI Taxonomy" id="1867719"/>
    <lineage>
        <taxon>Bacteria</taxon>
        <taxon>Pseudomonadati</taxon>
        <taxon>Pseudomonadota</taxon>
        <taxon>Alphaproteobacteria</taxon>
        <taxon>Hyphomicrobiales</taxon>
        <taxon>Phyllobacteriaceae</taxon>
        <taxon>Phyllobacterium</taxon>
    </lineage>
</organism>
<name>A0ACD4D6K6_9HYPH</name>
<dbReference type="Proteomes" id="UP001061991">
    <property type="component" value="Chromosome"/>
</dbReference>
<accession>A0ACD4D6K6</accession>